<keyword evidence="1" id="KW-0732">Signal</keyword>
<feature type="signal peptide" evidence="1">
    <location>
        <begin position="1"/>
        <end position="25"/>
    </location>
</feature>
<accession>A0ABD1JA37</accession>
<reference evidence="2 3" key="1">
    <citation type="submission" date="2024-09" db="EMBL/GenBank/DDBJ databases">
        <title>A chromosome-level genome assembly of Gray's grenadier anchovy, Coilia grayii.</title>
        <authorList>
            <person name="Fu Z."/>
        </authorList>
    </citation>
    <scope>NUCLEOTIDE SEQUENCE [LARGE SCALE GENOMIC DNA]</scope>
    <source>
        <strain evidence="2">G4</strain>
        <tissue evidence="2">Muscle</tissue>
    </source>
</reference>
<evidence type="ECO:0000313" key="3">
    <source>
        <dbReference type="Proteomes" id="UP001591681"/>
    </source>
</evidence>
<dbReference type="Proteomes" id="UP001591681">
    <property type="component" value="Unassembled WGS sequence"/>
</dbReference>
<proteinExistence type="predicted"/>
<organism evidence="2 3">
    <name type="scientific">Coilia grayii</name>
    <name type="common">Gray's grenadier anchovy</name>
    <dbReference type="NCBI Taxonomy" id="363190"/>
    <lineage>
        <taxon>Eukaryota</taxon>
        <taxon>Metazoa</taxon>
        <taxon>Chordata</taxon>
        <taxon>Craniata</taxon>
        <taxon>Vertebrata</taxon>
        <taxon>Euteleostomi</taxon>
        <taxon>Actinopterygii</taxon>
        <taxon>Neopterygii</taxon>
        <taxon>Teleostei</taxon>
        <taxon>Clupei</taxon>
        <taxon>Clupeiformes</taxon>
        <taxon>Clupeoidei</taxon>
        <taxon>Engraulidae</taxon>
        <taxon>Coilinae</taxon>
        <taxon>Coilia</taxon>
    </lineage>
</organism>
<comment type="caution">
    <text evidence="2">The sequence shown here is derived from an EMBL/GenBank/DDBJ whole genome shotgun (WGS) entry which is preliminary data.</text>
</comment>
<sequence>MSVDRRMSPIVILLLFTLIPYRVYGCPTSKYRVTSGQLLRETKEKQTLEFRRVFPTNYNVTHRYSASLLCNDRPCCVFSAAVVLRDSWLQLLKHLREENYIYVFIRSMIDLLKNITEEHQQRFLEKPDLSIFPSVSSSPEALLSFTVDVLSRWEELKCPAGVRDCEFYTAAPEEEEDGDYEVPYFGKEGNSQSLQELEMTAAPTNTGAALFHFPGHVVWGVFLLWTALEF</sequence>
<keyword evidence="3" id="KW-1185">Reference proteome</keyword>
<dbReference type="AlphaFoldDB" id="A0ABD1JA37"/>
<name>A0ABD1JA37_9TELE</name>
<gene>
    <name evidence="2" type="ORF">ACEWY4_019520</name>
</gene>
<dbReference type="EMBL" id="JBHFQA010000017">
    <property type="protein sequence ID" value="KAL2084002.1"/>
    <property type="molecule type" value="Genomic_DNA"/>
</dbReference>
<feature type="chain" id="PRO_5044870588" evidence="1">
    <location>
        <begin position="26"/>
        <end position="230"/>
    </location>
</feature>
<evidence type="ECO:0000313" key="2">
    <source>
        <dbReference type="EMBL" id="KAL2084002.1"/>
    </source>
</evidence>
<evidence type="ECO:0000256" key="1">
    <source>
        <dbReference type="SAM" id="SignalP"/>
    </source>
</evidence>
<protein>
    <submittedName>
        <fullName evidence="2">Uncharacterized protein</fullName>
    </submittedName>
</protein>